<dbReference type="PROSITE" id="PS00107">
    <property type="entry name" value="PROTEIN_KINASE_ATP"/>
    <property type="match status" value="1"/>
</dbReference>
<dbReference type="GO" id="GO:0005524">
    <property type="term" value="F:ATP binding"/>
    <property type="evidence" value="ECO:0007669"/>
    <property type="project" value="UniProtKB-UniRule"/>
</dbReference>
<dbReference type="GO" id="GO:0004672">
    <property type="term" value="F:protein kinase activity"/>
    <property type="evidence" value="ECO:0007669"/>
    <property type="project" value="InterPro"/>
</dbReference>
<dbReference type="InterPro" id="IPR036860">
    <property type="entry name" value="SH2_dom_sf"/>
</dbReference>
<keyword evidence="6" id="KW-1185">Reference proteome</keyword>
<feature type="domain" description="Protein kinase" evidence="4">
    <location>
        <begin position="74"/>
        <end position="162"/>
    </location>
</feature>
<sequence>ALVTVKWGWNVEDYAIRYAVEKNEHIFTIDGTNKINNIMKLVKFHQSTETPVYGQVVLRKAIPKQQWELTNDKITKIKVIGSGAFGEVWLGNMQESPKDPPVNVAIKVREELSLFFPTHQFAVAAVEHRWPYDCPTKVNEKTKTMIDEMYREARLMRQYQHK</sequence>
<organism evidence="5 6">
    <name type="scientific">Teladorsagia circumcincta</name>
    <name type="common">Brown stomach worm</name>
    <name type="synonym">Ostertagia circumcincta</name>
    <dbReference type="NCBI Taxonomy" id="45464"/>
    <lineage>
        <taxon>Eukaryota</taxon>
        <taxon>Metazoa</taxon>
        <taxon>Ecdysozoa</taxon>
        <taxon>Nematoda</taxon>
        <taxon>Chromadorea</taxon>
        <taxon>Rhabditida</taxon>
        <taxon>Rhabditina</taxon>
        <taxon>Rhabditomorpha</taxon>
        <taxon>Strongyloidea</taxon>
        <taxon>Trichostrongylidae</taxon>
        <taxon>Teladorsagia</taxon>
    </lineage>
</organism>
<dbReference type="SUPFAM" id="SSF55550">
    <property type="entry name" value="SH2 domain"/>
    <property type="match status" value="1"/>
</dbReference>
<dbReference type="SUPFAM" id="SSF56112">
    <property type="entry name" value="Protein kinase-like (PK-like)"/>
    <property type="match status" value="1"/>
</dbReference>
<evidence type="ECO:0000256" key="1">
    <source>
        <dbReference type="ARBA" id="ARBA00022741"/>
    </source>
</evidence>
<dbReference type="InterPro" id="IPR050198">
    <property type="entry name" value="Non-receptor_tyrosine_kinases"/>
</dbReference>
<dbReference type="EMBL" id="KZ356089">
    <property type="protein sequence ID" value="PIO60129.1"/>
    <property type="molecule type" value="Genomic_DNA"/>
</dbReference>
<keyword evidence="1 3" id="KW-0547">Nucleotide-binding</keyword>
<feature type="non-terminal residue" evidence="5">
    <location>
        <position position="1"/>
    </location>
</feature>
<accession>A0A2G9TQ49</accession>
<dbReference type="OrthoDB" id="5809444at2759"/>
<dbReference type="PROSITE" id="PS50011">
    <property type="entry name" value="PROTEIN_KINASE_DOM"/>
    <property type="match status" value="1"/>
</dbReference>
<protein>
    <recommendedName>
        <fullName evidence="4">Protein kinase domain-containing protein</fullName>
    </recommendedName>
</protein>
<name>A0A2G9TQ49_TELCI</name>
<dbReference type="AlphaFoldDB" id="A0A2G9TQ49"/>
<proteinExistence type="predicted"/>
<keyword evidence="2 3" id="KW-0067">ATP-binding</keyword>
<feature type="binding site" evidence="3">
    <location>
        <position position="107"/>
    </location>
    <ligand>
        <name>ATP</name>
        <dbReference type="ChEBI" id="CHEBI:30616"/>
    </ligand>
</feature>
<dbReference type="InterPro" id="IPR000719">
    <property type="entry name" value="Prot_kinase_dom"/>
</dbReference>
<evidence type="ECO:0000256" key="3">
    <source>
        <dbReference type="PROSITE-ProRule" id="PRU10141"/>
    </source>
</evidence>
<reference evidence="5 6" key="1">
    <citation type="submission" date="2015-09" db="EMBL/GenBank/DDBJ databases">
        <title>Draft genome of the parasitic nematode Teladorsagia circumcincta isolate WARC Sus (inbred).</title>
        <authorList>
            <person name="Mitreva M."/>
        </authorList>
    </citation>
    <scope>NUCLEOTIDE SEQUENCE [LARGE SCALE GENOMIC DNA]</scope>
    <source>
        <strain evidence="5 6">S</strain>
    </source>
</reference>
<evidence type="ECO:0000313" key="5">
    <source>
        <dbReference type="EMBL" id="PIO60129.1"/>
    </source>
</evidence>
<evidence type="ECO:0000313" key="6">
    <source>
        <dbReference type="Proteomes" id="UP000230423"/>
    </source>
</evidence>
<dbReference type="Gene3D" id="3.30.200.20">
    <property type="entry name" value="Phosphorylase Kinase, domain 1"/>
    <property type="match status" value="1"/>
</dbReference>
<dbReference type="InterPro" id="IPR011009">
    <property type="entry name" value="Kinase-like_dom_sf"/>
</dbReference>
<dbReference type="PANTHER" id="PTHR24418">
    <property type="entry name" value="TYROSINE-PROTEIN KINASE"/>
    <property type="match status" value="1"/>
</dbReference>
<evidence type="ECO:0000259" key="4">
    <source>
        <dbReference type="PROSITE" id="PS50011"/>
    </source>
</evidence>
<dbReference type="InterPro" id="IPR017441">
    <property type="entry name" value="Protein_kinase_ATP_BS"/>
</dbReference>
<dbReference type="Proteomes" id="UP000230423">
    <property type="component" value="Unassembled WGS sequence"/>
</dbReference>
<evidence type="ECO:0000256" key="2">
    <source>
        <dbReference type="ARBA" id="ARBA00022840"/>
    </source>
</evidence>
<gene>
    <name evidence="5" type="ORF">TELCIR_18381</name>
</gene>